<dbReference type="CDD" id="cd07061">
    <property type="entry name" value="HP_HAP_like"/>
    <property type="match status" value="1"/>
</dbReference>
<dbReference type="Gene3D" id="3.40.50.1240">
    <property type="entry name" value="Phosphoglycerate mutase-like"/>
    <property type="match status" value="1"/>
</dbReference>
<reference evidence="2" key="1">
    <citation type="submission" date="2023-07" db="EMBL/GenBank/DDBJ databases">
        <authorList>
            <consortium name="CYATHOMIX"/>
        </authorList>
    </citation>
    <scope>NUCLEOTIDE SEQUENCE</scope>
    <source>
        <strain evidence="2">N/A</strain>
    </source>
</reference>
<dbReference type="InterPro" id="IPR029033">
    <property type="entry name" value="His_PPase_superfam"/>
</dbReference>
<sequence length="386" mass="43779">MTRFLILTSFVNCVYAKLIFVVGIYAHGDTAPVYIPYPNDVNDEISWPRGLGALTNKGIERMYKLGVWLRKRYIEDTIFLHPSKLQSQVTMQSANSPNTVESAQAVAAGLAPAEGQEVWTKGELRSWQPFYIETLADAAHDIILRPAMFPCPSIDGEIVDEWKIIKHNFEGKHRVLLEKFATLTGLSPFSFFMFGRLYGIQKEIEHGLPQPDWVNEIYEGKKLIDWIREAKTLSRLHPFNTKEKGRARGGALLNKIVEYLRNATYDIGGAKKAVFASTFDGTIAPLMYAMGIGNNQLVKSGSLLLMELHEKNEDFVVRIWWRNDTEHVQQLVLPSCDLDCPLDDFADNLRSMRLTEYDAKQICGCATSYVSRLSMITLFLLILFTV</sequence>
<evidence type="ECO:0000313" key="3">
    <source>
        <dbReference type="Proteomes" id="UP001176961"/>
    </source>
</evidence>
<comment type="similarity">
    <text evidence="1">Belongs to the histidine acid phosphatase family.</text>
</comment>
<comment type="caution">
    <text evidence="2">The sequence shown here is derived from an EMBL/GenBank/DDBJ whole genome shotgun (WGS) entry which is preliminary data.</text>
</comment>
<proteinExistence type="inferred from homology"/>
<evidence type="ECO:0008006" key="4">
    <source>
        <dbReference type="Google" id="ProtNLM"/>
    </source>
</evidence>
<dbReference type="SUPFAM" id="SSF53254">
    <property type="entry name" value="Phosphoglycerate mutase-like"/>
    <property type="match status" value="1"/>
</dbReference>
<evidence type="ECO:0000313" key="2">
    <source>
        <dbReference type="EMBL" id="CAJ0603971.1"/>
    </source>
</evidence>
<dbReference type="PANTHER" id="PTHR11567">
    <property type="entry name" value="ACID PHOSPHATASE-RELATED"/>
    <property type="match status" value="1"/>
</dbReference>
<dbReference type="GO" id="GO:0016791">
    <property type="term" value="F:phosphatase activity"/>
    <property type="evidence" value="ECO:0007669"/>
    <property type="project" value="TreeGrafter"/>
</dbReference>
<dbReference type="InterPro" id="IPR050645">
    <property type="entry name" value="Histidine_acid_phosphatase"/>
</dbReference>
<keyword evidence="3" id="KW-1185">Reference proteome</keyword>
<accession>A0AA36H561</accession>
<organism evidence="2 3">
    <name type="scientific">Cylicocyclus nassatus</name>
    <name type="common">Nematode worm</name>
    <dbReference type="NCBI Taxonomy" id="53992"/>
    <lineage>
        <taxon>Eukaryota</taxon>
        <taxon>Metazoa</taxon>
        <taxon>Ecdysozoa</taxon>
        <taxon>Nematoda</taxon>
        <taxon>Chromadorea</taxon>
        <taxon>Rhabditida</taxon>
        <taxon>Rhabditina</taxon>
        <taxon>Rhabditomorpha</taxon>
        <taxon>Strongyloidea</taxon>
        <taxon>Strongylidae</taxon>
        <taxon>Cylicocyclus</taxon>
    </lineage>
</organism>
<name>A0AA36H561_CYLNA</name>
<gene>
    <name evidence="2" type="ORF">CYNAS_LOCUS15954</name>
</gene>
<dbReference type="AlphaFoldDB" id="A0AA36H561"/>
<dbReference type="PANTHER" id="PTHR11567:SF210">
    <property type="entry name" value="ACID PHOSPHATASE 5-RELATED"/>
    <property type="match status" value="1"/>
</dbReference>
<protein>
    <recommendedName>
        <fullName evidence="4">Acid phosphatase</fullName>
    </recommendedName>
</protein>
<evidence type="ECO:0000256" key="1">
    <source>
        <dbReference type="ARBA" id="ARBA00005375"/>
    </source>
</evidence>
<dbReference type="EMBL" id="CATQJL010000305">
    <property type="protein sequence ID" value="CAJ0603971.1"/>
    <property type="molecule type" value="Genomic_DNA"/>
</dbReference>
<dbReference type="InterPro" id="IPR000560">
    <property type="entry name" value="His_Pase_clade-2"/>
</dbReference>
<dbReference type="Pfam" id="PF00328">
    <property type="entry name" value="His_Phos_2"/>
    <property type="match status" value="1"/>
</dbReference>
<dbReference type="Proteomes" id="UP001176961">
    <property type="component" value="Unassembled WGS sequence"/>
</dbReference>